<reference evidence="2 3" key="1">
    <citation type="submission" date="2024-05" db="EMBL/GenBank/DDBJ databases">
        <authorList>
            <person name="Wallberg A."/>
        </authorList>
    </citation>
    <scope>NUCLEOTIDE SEQUENCE [LARGE SCALE GENOMIC DNA]</scope>
</reference>
<dbReference type="Pfam" id="PF00373">
    <property type="entry name" value="FERM_M"/>
    <property type="match status" value="1"/>
</dbReference>
<organism evidence="2 3">
    <name type="scientific">Meganyctiphanes norvegica</name>
    <name type="common">Northern krill</name>
    <name type="synonym">Thysanopoda norvegica</name>
    <dbReference type="NCBI Taxonomy" id="48144"/>
    <lineage>
        <taxon>Eukaryota</taxon>
        <taxon>Metazoa</taxon>
        <taxon>Ecdysozoa</taxon>
        <taxon>Arthropoda</taxon>
        <taxon>Crustacea</taxon>
        <taxon>Multicrustacea</taxon>
        <taxon>Malacostraca</taxon>
        <taxon>Eumalacostraca</taxon>
        <taxon>Eucarida</taxon>
        <taxon>Euphausiacea</taxon>
        <taxon>Euphausiidae</taxon>
        <taxon>Meganyctiphanes</taxon>
    </lineage>
</organism>
<dbReference type="InterPro" id="IPR014352">
    <property type="entry name" value="FERM/acyl-CoA-bd_prot_sf"/>
</dbReference>
<dbReference type="GO" id="GO:0009887">
    <property type="term" value="P:animal organ morphogenesis"/>
    <property type="evidence" value="ECO:0007669"/>
    <property type="project" value="UniProtKB-ARBA"/>
</dbReference>
<dbReference type="GO" id="GO:0048731">
    <property type="term" value="P:system development"/>
    <property type="evidence" value="ECO:0007669"/>
    <property type="project" value="UniProtKB-ARBA"/>
</dbReference>
<feature type="domain" description="FERM" evidence="1">
    <location>
        <begin position="93"/>
        <end position="265"/>
    </location>
</feature>
<proteinExistence type="predicted"/>
<dbReference type="Proteomes" id="UP001497623">
    <property type="component" value="Unassembled WGS sequence"/>
</dbReference>
<dbReference type="CDD" id="cd14473">
    <property type="entry name" value="FERM_B-lobe"/>
    <property type="match status" value="1"/>
</dbReference>
<evidence type="ECO:0000313" key="2">
    <source>
        <dbReference type="EMBL" id="CAL4209588.1"/>
    </source>
</evidence>
<sequence length="265" mass="30852">PVPPPAHTELELKVYIVEQNVMEIMQFDPATLVYKACEIIREKIPEANQGRAQDYGLFLGEDEGDGIWLDSGRNLRYYMLMKNDMIQYRSILRSLKVSMLDGVVQTLMVDDSQLVEQLMVDICNQIGILNYTEYSLVSEVVKEKQVAKVDTLNRRHSSIFTFLKKNVEEQERDDEINWVEHSQTLREQGIDEREVLLLRRKYFSTDLNIDHRDPVQLNLLYLQCRDAILDGTHSVTEKECIKFAGIQCQIQFGHHVDQKHKSGFM</sequence>
<dbReference type="InterPro" id="IPR000299">
    <property type="entry name" value="FERM_domain"/>
</dbReference>
<dbReference type="EMBL" id="CAXKWB010084949">
    <property type="protein sequence ID" value="CAL4209588.1"/>
    <property type="molecule type" value="Genomic_DNA"/>
</dbReference>
<dbReference type="PANTHER" id="PTHR19981">
    <property type="entry name" value="TALIN"/>
    <property type="match status" value="1"/>
</dbReference>
<dbReference type="AlphaFoldDB" id="A0AAV2SN71"/>
<evidence type="ECO:0000259" key="1">
    <source>
        <dbReference type="PROSITE" id="PS50057"/>
    </source>
</evidence>
<feature type="non-terminal residue" evidence="2">
    <location>
        <position position="265"/>
    </location>
</feature>
<dbReference type="InterPro" id="IPR035963">
    <property type="entry name" value="FERM_2"/>
</dbReference>
<dbReference type="Pfam" id="PF16511">
    <property type="entry name" value="FERM_f0"/>
    <property type="match status" value="1"/>
</dbReference>
<dbReference type="Gene3D" id="1.20.80.10">
    <property type="match status" value="1"/>
</dbReference>
<dbReference type="GO" id="GO:0005737">
    <property type="term" value="C:cytoplasm"/>
    <property type="evidence" value="ECO:0007669"/>
    <property type="project" value="TreeGrafter"/>
</dbReference>
<dbReference type="InterPro" id="IPR019749">
    <property type="entry name" value="Band_41_domain"/>
</dbReference>
<dbReference type="CDD" id="cd17090">
    <property type="entry name" value="FERM_F1_TLN"/>
    <property type="match status" value="1"/>
</dbReference>
<accession>A0AAV2SN71</accession>
<comment type="caution">
    <text evidence="2">The sequence shown here is derived from an EMBL/GenBank/DDBJ whole genome shotgun (WGS) entry which is preliminary data.</text>
</comment>
<keyword evidence="3" id="KW-1185">Reference proteome</keyword>
<dbReference type="InterPro" id="IPR019748">
    <property type="entry name" value="FERM_central"/>
</dbReference>
<dbReference type="GO" id="GO:0005886">
    <property type="term" value="C:plasma membrane"/>
    <property type="evidence" value="ECO:0007669"/>
    <property type="project" value="TreeGrafter"/>
</dbReference>
<dbReference type="GO" id="GO:0005178">
    <property type="term" value="F:integrin binding"/>
    <property type="evidence" value="ECO:0007669"/>
    <property type="project" value="TreeGrafter"/>
</dbReference>
<dbReference type="CDD" id="cd17089">
    <property type="entry name" value="FERM_F0_TLN"/>
    <property type="match status" value="1"/>
</dbReference>
<gene>
    <name evidence="2" type="ORF">MNOR_LOCUS38249</name>
</gene>
<dbReference type="Gene3D" id="3.10.20.90">
    <property type="entry name" value="Phosphatidylinositol 3-kinase Catalytic Subunit, Chain A, domain 1"/>
    <property type="match status" value="2"/>
</dbReference>
<name>A0AAV2SN71_MEGNR</name>
<protein>
    <recommendedName>
        <fullName evidence="1">FERM domain-containing protein</fullName>
    </recommendedName>
</protein>
<dbReference type="PANTHER" id="PTHR19981:SF1">
    <property type="entry name" value="RHEA, ISOFORM B"/>
    <property type="match status" value="1"/>
</dbReference>
<feature type="non-terminal residue" evidence="2">
    <location>
        <position position="1"/>
    </location>
</feature>
<dbReference type="SUPFAM" id="SSF47031">
    <property type="entry name" value="Second domain of FERM"/>
    <property type="match status" value="1"/>
</dbReference>
<evidence type="ECO:0000313" key="3">
    <source>
        <dbReference type="Proteomes" id="UP001497623"/>
    </source>
</evidence>
<dbReference type="PROSITE" id="PS50057">
    <property type="entry name" value="FERM_3"/>
    <property type="match status" value="1"/>
</dbReference>
<dbReference type="GO" id="GO:0030036">
    <property type="term" value="P:actin cytoskeleton organization"/>
    <property type="evidence" value="ECO:0007669"/>
    <property type="project" value="TreeGrafter"/>
</dbReference>
<dbReference type="GO" id="GO:0005925">
    <property type="term" value="C:focal adhesion"/>
    <property type="evidence" value="ECO:0007669"/>
    <property type="project" value="TreeGrafter"/>
</dbReference>
<dbReference type="SMART" id="SM00295">
    <property type="entry name" value="B41"/>
    <property type="match status" value="1"/>
</dbReference>
<dbReference type="GO" id="GO:0098609">
    <property type="term" value="P:cell-cell adhesion"/>
    <property type="evidence" value="ECO:0007669"/>
    <property type="project" value="TreeGrafter"/>
</dbReference>
<dbReference type="InterPro" id="IPR032425">
    <property type="entry name" value="FERM_f0"/>
</dbReference>